<dbReference type="InterPro" id="IPR046533">
    <property type="entry name" value="DUF6598"/>
</dbReference>
<accession>A0AAV5C8D9</accession>
<dbReference type="PANTHER" id="PTHR33065:SF64">
    <property type="entry name" value="OS05G0109100 PROTEIN"/>
    <property type="match status" value="1"/>
</dbReference>
<dbReference type="EMBL" id="BQKI01000005">
    <property type="protein sequence ID" value="GJM94344.1"/>
    <property type="molecule type" value="Genomic_DNA"/>
</dbReference>
<dbReference type="PANTHER" id="PTHR33065">
    <property type="entry name" value="OS07G0486400 PROTEIN"/>
    <property type="match status" value="1"/>
</dbReference>
<evidence type="ECO:0000259" key="1">
    <source>
        <dbReference type="Pfam" id="PF20241"/>
    </source>
</evidence>
<proteinExistence type="predicted"/>
<evidence type="ECO:0000313" key="2">
    <source>
        <dbReference type="EMBL" id="GJM94344.1"/>
    </source>
</evidence>
<sequence length="229" mass="25701">MRYTNRVCKPGERPYELCEALNILSVKIASSDVGFPISVYGTVIARNSIDKKCVYLFRRDRDHCQRINSEDQSLILTGPKRGLALIDDAYVEIDLKIKSQGEQDKELKVTYGVVKDAVEATFAIEVLQGYYYGEITAWTTSIQNTLVLHDSKVAGARAGDGNRAIQLSRPVVAVYVKEKLYVKIAAQTHGKIKHRTVVFIPKVNGEDKREVYVGATLMLVKVTWSIIDF</sequence>
<feature type="domain" description="DUF6598" evidence="1">
    <location>
        <begin position="21"/>
        <end position="106"/>
    </location>
</feature>
<organism evidence="2 3">
    <name type="scientific">Eleusine coracana subsp. coracana</name>
    <dbReference type="NCBI Taxonomy" id="191504"/>
    <lineage>
        <taxon>Eukaryota</taxon>
        <taxon>Viridiplantae</taxon>
        <taxon>Streptophyta</taxon>
        <taxon>Embryophyta</taxon>
        <taxon>Tracheophyta</taxon>
        <taxon>Spermatophyta</taxon>
        <taxon>Magnoliopsida</taxon>
        <taxon>Liliopsida</taxon>
        <taxon>Poales</taxon>
        <taxon>Poaceae</taxon>
        <taxon>PACMAD clade</taxon>
        <taxon>Chloridoideae</taxon>
        <taxon>Cynodonteae</taxon>
        <taxon>Eleusininae</taxon>
        <taxon>Eleusine</taxon>
    </lineage>
</organism>
<keyword evidence="3" id="KW-1185">Reference proteome</keyword>
<reference evidence="2" key="2">
    <citation type="submission" date="2021-12" db="EMBL/GenBank/DDBJ databases">
        <title>Resequencing data analysis of finger millet.</title>
        <authorList>
            <person name="Hatakeyama M."/>
            <person name="Aluri S."/>
            <person name="Balachadran M.T."/>
            <person name="Sivarajan S.R."/>
            <person name="Poveda L."/>
            <person name="Shimizu-Inatsugi R."/>
            <person name="Schlapbach R."/>
            <person name="Sreeman S.M."/>
            <person name="Shimizu K.K."/>
        </authorList>
    </citation>
    <scope>NUCLEOTIDE SEQUENCE</scope>
</reference>
<dbReference type="Proteomes" id="UP001054889">
    <property type="component" value="Unassembled WGS sequence"/>
</dbReference>
<name>A0AAV5C8D9_ELECO</name>
<gene>
    <name evidence="2" type="primary">ga10983</name>
    <name evidence="2" type="ORF">PR202_ga10983</name>
</gene>
<protein>
    <recommendedName>
        <fullName evidence="1">DUF6598 domain-containing protein</fullName>
    </recommendedName>
</protein>
<comment type="caution">
    <text evidence="2">The sequence shown here is derived from an EMBL/GenBank/DDBJ whole genome shotgun (WGS) entry which is preliminary data.</text>
</comment>
<dbReference type="AlphaFoldDB" id="A0AAV5C8D9"/>
<evidence type="ECO:0000313" key="3">
    <source>
        <dbReference type="Proteomes" id="UP001054889"/>
    </source>
</evidence>
<reference evidence="2" key="1">
    <citation type="journal article" date="2018" name="DNA Res.">
        <title>Multiple hybrid de novo genome assembly of finger millet, an orphan allotetraploid crop.</title>
        <authorList>
            <person name="Hatakeyama M."/>
            <person name="Aluri S."/>
            <person name="Balachadran M.T."/>
            <person name="Sivarajan S.R."/>
            <person name="Patrignani A."/>
            <person name="Gruter S."/>
            <person name="Poveda L."/>
            <person name="Shimizu-Inatsugi R."/>
            <person name="Baeten J."/>
            <person name="Francoijs K.J."/>
            <person name="Nataraja K.N."/>
            <person name="Reddy Y.A.N."/>
            <person name="Phadnis S."/>
            <person name="Ravikumar R.L."/>
            <person name="Schlapbach R."/>
            <person name="Sreeman S.M."/>
            <person name="Shimizu K.K."/>
        </authorList>
    </citation>
    <scope>NUCLEOTIDE SEQUENCE</scope>
</reference>
<dbReference type="Pfam" id="PF20241">
    <property type="entry name" value="DUF6598"/>
    <property type="match status" value="1"/>
</dbReference>